<dbReference type="Proteomes" id="UP000245380">
    <property type="component" value="Unassembled WGS sequence"/>
</dbReference>
<dbReference type="OrthoDB" id="9794382at2"/>
<evidence type="ECO:0000313" key="3">
    <source>
        <dbReference type="Proteomes" id="UP000245380"/>
    </source>
</evidence>
<feature type="domain" description="CheW-like" evidence="1">
    <location>
        <begin position="1"/>
        <end position="118"/>
    </location>
</feature>
<keyword evidence="3" id="KW-1185">Reference proteome</keyword>
<gene>
    <name evidence="2" type="ORF">BM613_03930</name>
</gene>
<dbReference type="SMART" id="SM00260">
    <property type="entry name" value="CheW"/>
    <property type="match status" value="1"/>
</dbReference>
<dbReference type="InterPro" id="IPR036061">
    <property type="entry name" value="CheW-like_dom_sf"/>
</dbReference>
<evidence type="ECO:0000259" key="1">
    <source>
        <dbReference type="PROSITE" id="PS50851"/>
    </source>
</evidence>
<protein>
    <recommendedName>
        <fullName evidence="1">CheW-like domain-containing protein</fullName>
    </recommendedName>
</protein>
<dbReference type="EMBL" id="MPDK01000004">
    <property type="protein sequence ID" value="PWI58376.1"/>
    <property type="molecule type" value="Genomic_DNA"/>
</dbReference>
<reference evidence="2 3" key="1">
    <citation type="submission" date="2016-11" db="EMBL/GenBank/DDBJ databases">
        <title>Comparative genomics of Acidibacillus ferroxidans species.</title>
        <authorList>
            <person name="Oliveira G."/>
            <person name="Nunes G."/>
            <person name="Oliveira R."/>
            <person name="Araujo F."/>
            <person name="Salim A."/>
            <person name="Scholte L."/>
            <person name="Morais D."/>
            <person name="Nancucheo I."/>
            <person name="Johnson D.B."/>
            <person name="Grail B."/>
            <person name="Bittencourt J."/>
            <person name="Valadares R."/>
        </authorList>
    </citation>
    <scope>NUCLEOTIDE SEQUENCE [LARGE SCALE GENOMIC DNA]</scope>
    <source>
        <strain evidence="2 3">Y002</strain>
    </source>
</reference>
<dbReference type="AlphaFoldDB" id="A0A2U3DAR8"/>
<dbReference type="GO" id="GO:0007165">
    <property type="term" value="P:signal transduction"/>
    <property type="evidence" value="ECO:0007669"/>
    <property type="project" value="InterPro"/>
</dbReference>
<comment type="caution">
    <text evidence="2">The sequence shown here is derived from an EMBL/GenBank/DDBJ whole genome shotgun (WGS) entry which is preliminary data.</text>
</comment>
<proteinExistence type="predicted"/>
<evidence type="ECO:0000313" key="2">
    <source>
        <dbReference type="EMBL" id="PWI58376.1"/>
    </source>
</evidence>
<sequence length="118" mass="13110">MKFVVYRLADTQYATPVEQIESIERLLPIRPVPGSENFELGVANLRGTVISVQDLRKKLGVEAAEPDQEARLLIAQGIGYLVDAALDVIDVDDSQWERVAGGRVWNRGDTLVLEYSLV</sequence>
<organism evidence="2 3">
    <name type="scientific">Sulfoacidibacillus thermotolerans</name>
    <name type="common">Acidibacillus sulfuroxidans</name>
    <dbReference type="NCBI Taxonomy" id="1765684"/>
    <lineage>
        <taxon>Bacteria</taxon>
        <taxon>Bacillati</taxon>
        <taxon>Bacillota</taxon>
        <taxon>Bacilli</taxon>
        <taxon>Bacillales</taxon>
        <taxon>Alicyclobacillaceae</taxon>
        <taxon>Sulfoacidibacillus</taxon>
    </lineage>
</organism>
<dbReference type="SUPFAM" id="SSF50341">
    <property type="entry name" value="CheW-like"/>
    <property type="match status" value="1"/>
</dbReference>
<dbReference type="InterPro" id="IPR002545">
    <property type="entry name" value="CheW-lke_dom"/>
</dbReference>
<dbReference type="PANTHER" id="PTHR22617">
    <property type="entry name" value="CHEMOTAXIS SENSOR HISTIDINE KINASE-RELATED"/>
    <property type="match status" value="1"/>
</dbReference>
<dbReference type="GO" id="GO:0005829">
    <property type="term" value="C:cytosol"/>
    <property type="evidence" value="ECO:0007669"/>
    <property type="project" value="TreeGrafter"/>
</dbReference>
<dbReference type="Gene3D" id="2.40.50.180">
    <property type="entry name" value="CheA-289, Domain 4"/>
    <property type="match status" value="1"/>
</dbReference>
<dbReference type="PANTHER" id="PTHR22617:SF23">
    <property type="entry name" value="CHEMOTAXIS PROTEIN CHEW"/>
    <property type="match status" value="1"/>
</dbReference>
<name>A0A2U3DAR8_SULT2</name>
<dbReference type="InterPro" id="IPR039315">
    <property type="entry name" value="CheW"/>
</dbReference>
<accession>A0A2U3DAR8</accession>
<dbReference type="Pfam" id="PF01584">
    <property type="entry name" value="CheW"/>
    <property type="match status" value="1"/>
</dbReference>
<dbReference type="Gene3D" id="2.30.30.40">
    <property type="entry name" value="SH3 Domains"/>
    <property type="match status" value="1"/>
</dbReference>
<dbReference type="GO" id="GO:0006935">
    <property type="term" value="P:chemotaxis"/>
    <property type="evidence" value="ECO:0007669"/>
    <property type="project" value="InterPro"/>
</dbReference>
<dbReference type="PROSITE" id="PS50851">
    <property type="entry name" value="CHEW"/>
    <property type="match status" value="1"/>
</dbReference>
<dbReference type="RefSeq" id="WP_109429879.1">
    <property type="nucleotide sequence ID" value="NZ_MPDK01000004.1"/>
</dbReference>